<dbReference type="SMART" id="SM00642">
    <property type="entry name" value="Aamy"/>
    <property type="match status" value="1"/>
</dbReference>
<dbReference type="SUPFAM" id="SSF51445">
    <property type="entry name" value="(Trans)glycosidases"/>
    <property type="match status" value="1"/>
</dbReference>
<accession>A0A6M0S092</accession>
<dbReference type="NCBIfam" id="TIGR02100">
    <property type="entry name" value="glgX_debranch"/>
    <property type="match status" value="1"/>
</dbReference>
<dbReference type="InterPro" id="IPR048650">
    <property type="entry name" value="ISOA1-3-like_C"/>
</dbReference>
<dbReference type="CDD" id="cd11326">
    <property type="entry name" value="AmyAc_Glg_debranch"/>
    <property type="match status" value="1"/>
</dbReference>
<dbReference type="GO" id="GO:0004135">
    <property type="term" value="F:amylo-alpha-1,6-glucosidase activity"/>
    <property type="evidence" value="ECO:0007669"/>
    <property type="project" value="InterPro"/>
</dbReference>
<dbReference type="InterPro" id="IPR013783">
    <property type="entry name" value="Ig-like_fold"/>
</dbReference>
<organism evidence="6 7">
    <name type="scientific">Adonisia turfae CCMR0082</name>
    <dbReference type="NCBI Taxonomy" id="2304604"/>
    <lineage>
        <taxon>Bacteria</taxon>
        <taxon>Bacillati</taxon>
        <taxon>Cyanobacteriota</taxon>
        <taxon>Adonisia</taxon>
        <taxon>Adonisia turfae</taxon>
    </lineage>
</organism>
<dbReference type="Pfam" id="PF00128">
    <property type="entry name" value="Alpha-amylase"/>
    <property type="match status" value="1"/>
</dbReference>
<dbReference type="InterPro" id="IPR044505">
    <property type="entry name" value="GlgX_Isoamylase_N_E_set"/>
</dbReference>
<dbReference type="RefSeq" id="WP_163659226.1">
    <property type="nucleotide sequence ID" value="NZ_QZCE01000001.1"/>
</dbReference>
<dbReference type="InterPro" id="IPR013780">
    <property type="entry name" value="Glyco_hydro_b"/>
</dbReference>
<evidence type="ECO:0000313" key="7">
    <source>
        <dbReference type="Proteomes" id="UP000473574"/>
    </source>
</evidence>
<evidence type="ECO:0000313" key="6">
    <source>
        <dbReference type="EMBL" id="NEZ61372.1"/>
    </source>
</evidence>
<dbReference type="AlphaFoldDB" id="A0A6M0S092"/>
<gene>
    <name evidence="6" type="primary">glgX</name>
    <name evidence="6" type="ORF">D0962_01050</name>
</gene>
<protein>
    <submittedName>
        <fullName evidence="6">Glycogen debranching enzyme GlgX</fullName>
    </submittedName>
</protein>
<dbReference type="InterPro" id="IPR011837">
    <property type="entry name" value="Glycogen_debranch_GlgX"/>
</dbReference>
<dbReference type="InterPro" id="IPR006047">
    <property type="entry name" value="GH13_cat_dom"/>
</dbReference>
<dbReference type="Pfam" id="PF21156">
    <property type="entry name" value="ISOA1-3_C"/>
    <property type="match status" value="1"/>
</dbReference>
<evidence type="ECO:0000256" key="4">
    <source>
        <dbReference type="ARBA" id="ARBA00023295"/>
    </source>
</evidence>
<keyword evidence="4" id="KW-0326">Glycosidase</keyword>
<dbReference type="InterPro" id="IPR004193">
    <property type="entry name" value="Glyco_hydro_13_N"/>
</dbReference>
<dbReference type="Gene3D" id="3.20.20.80">
    <property type="entry name" value="Glycosidases"/>
    <property type="match status" value="1"/>
</dbReference>
<evidence type="ECO:0000256" key="3">
    <source>
        <dbReference type="ARBA" id="ARBA00022946"/>
    </source>
</evidence>
<proteinExistence type="inferred from homology"/>
<comment type="similarity">
    <text evidence="1">Belongs to the glycosyl hydrolase 13 family.</text>
</comment>
<dbReference type="InterPro" id="IPR014756">
    <property type="entry name" value="Ig_E-set"/>
</dbReference>
<dbReference type="InterPro" id="IPR017853">
    <property type="entry name" value="GH"/>
</dbReference>
<dbReference type="GO" id="GO:0019156">
    <property type="term" value="F:isoamylase activity"/>
    <property type="evidence" value="ECO:0007669"/>
    <property type="project" value="UniProtKB-ARBA"/>
</dbReference>
<feature type="domain" description="Glycosyl hydrolase family 13 catalytic" evidence="5">
    <location>
        <begin position="170"/>
        <end position="576"/>
    </location>
</feature>
<dbReference type="CDD" id="cd02856">
    <property type="entry name" value="E_set_GDE_Isoamylase_N"/>
    <property type="match status" value="1"/>
</dbReference>
<name>A0A6M0S092_9CYAN</name>
<dbReference type="EMBL" id="QZCE01000001">
    <property type="protein sequence ID" value="NEZ61372.1"/>
    <property type="molecule type" value="Genomic_DNA"/>
</dbReference>
<dbReference type="SUPFAM" id="SSF51011">
    <property type="entry name" value="Glycosyl hydrolase domain"/>
    <property type="match status" value="1"/>
</dbReference>
<evidence type="ECO:0000259" key="5">
    <source>
        <dbReference type="SMART" id="SM00642"/>
    </source>
</evidence>
<evidence type="ECO:0000256" key="1">
    <source>
        <dbReference type="ARBA" id="ARBA00008061"/>
    </source>
</evidence>
<sequence length="697" mass="78981">MTFKILLNEHPQFGLTVQPGNSYPLGARVRDGGINFCLYAREARTVELLLFATPEDPQPQTTIRLDPKIHHTFHFWHVFVVGLKAGQVYAYRVDGPYYPETGLRFNRNKVLLDPYARSVVGWQNYSRQAAIDGSDNCAQALRGVVVDPLPYDWEGDRHPKTPYAETIIYELHVDGFTQHASSGLVPEKRGTYAGLMEKIPYLQSLGITAVELMPVQQFDPSDAPSGKVNYWGYSPVAFFAPHRQYSYRQDNLGPVDEFRDLVKALHRAGIEVILDVVFNHTTEGNHEGPTLSLRGLSNESYYILENDKAYYKNYSGCGNTLKTSAISGYLILDCLRYWVSEMHVDGFRFDLASVLSRDTTGEPLHNPPILWMINTDPALAGTKIIAEAWDAAGLYQVGHFAGERFAEWNGPYRDDVRRFVRGDNGVVRALADRIVGSPDLYVQSQRDPNYSVHFVTCHDGFTLYDLLSYDSKHNWANGENNRDGTDANWSWNCGVEGPTQDPTIQSLRLKQAKNFFTLWTMSQGTPMMLMGDEVLRSQQGNNNAYCQNNELSWFDWNAVITQGDFLRFVKGLIGFIQSLQVFKHDHPLIVTPQSISEPAIIWHGVKLGAPDWSYTSHSLAFTLSHQEYGESLHVMLNAFHQPLIFELPPLLEGQYWHRIVDTALAAPEDFCEPDMAPKVKQSFYQLEQYSSVILIVQ</sequence>
<dbReference type="Gene3D" id="2.60.40.1180">
    <property type="entry name" value="Golgi alpha-mannosidase II"/>
    <property type="match status" value="1"/>
</dbReference>
<keyword evidence="3" id="KW-0809">Transit peptide</keyword>
<dbReference type="Gene3D" id="2.60.40.10">
    <property type="entry name" value="Immunoglobulins"/>
    <property type="match status" value="1"/>
</dbReference>
<dbReference type="SUPFAM" id="SSF81296">
    <property type="entry name" value="E set domains"/>
    <property type="match status" value="1"/>
</dbReference>
<evidence type="ECO:0000256" key="2">
    <source>
        <dbReference type="ARBA" id="ARBA00022801"/>
    </source>
</evidence>
<dbReference type="Proteomes" id="UP000473574">
    <property type="component" value="Unassembled WGS sequence"/>
</dbReference>
<comment type="caution">
    <text evidence="6">The sequence shown here is derived from an EMBL/GenBank/DDBJ whole genome shotgun (WGS) entry which is preliminary data.</text>
</comment>
<dbReference type="Pfam" id="PF02922">
    <property type="entry name" value="CBM_48"/>
    <property type="match status" value="1"/>
</dbReference>
<reference evidence="6 7" key="1">
    <citation type="journal article" date="2020" name="Microb. Ecol.">
        <title>Ecogenomics of the Marine Benthic Filamentous Cyanobacterium Adonisia.</title>
        <authorList>
            <person name="Walter J.M."/>
            <person name="Coutinho F.H."/>
            <person name="Leomil L."/>
            <person name="Hargreaves P.I."/>
            <person name="Campeao M.E."/>
            <person name="Vieira V.V."/>
            <person name="Silva B.S."/>
            <person name="Fistarol G.O."/>
            <person name="Salomon P.S."/>
            <person name="Sawabe T."/>
            <person name="Mino S."/>
            <person name="Hosokawa M."/>
            <person name="Miyashita H."/>
            <person name="Maruyama F."/>
            <person name="van Verk M.C."/>
            <person name="Dutilh B.E."/>
            <person name="Thompson C.C."/>
            <person name="Thompson F.L."/>
        </authorList>
    </citation>
    <scope>NUCLEOTIDE SEQUENCE [LARGE SCALE GENOMIC DNA]</scope>
    <source>
        <strain evidence="6 7">CCMR0082</strain>
    </source>
</reference>
<dbReference type="PANTHER" id="PTHR43002">
    <property type="entry name" value="GLYCOGEN DEBRANCHING ENZYME"/>
    <property type="match status" value="1"/>
</dbReference>
<dbReference type="GO" id="GO:0005980">
    <property type="term" value="P:glycogen catabolic process"/>
    <property type="evidence" value="ECO:0007669"/>
    <property type="project" value="InterPro"/>
</dbReference>
<keyword evidence="2" id="KW-0378">Hydrolase</keyword>